<evidence type="ECO:0000256" key="5">
    <source>
        <dbReference type="SAM" id="Phobius"/>
    </source>
</evidence>
<dbReference type="Pfam" id="PF01758">
    <property type="entry name" value="SBF"/>
    <property type="match status" value="1"/>
</dbReference>
<organism evidence="6 7">
    <name type="scientific">Terrilactibacillus laevilacticus</name>
    <dbReference type="NCBI Taxonomy" id="1380157"/>
    <lineage>
        <taxon>Bacteria</taxon>
        <taxon>Bacillati</taxon>
        <taxon>Bacillota</taxon>
        <taxon>Bacilli</taxon>
        <taxon>Bacillales</taxon>
        <taxon>Bacillaceae</taxon>
        <taxon>Terrilactibacillus</taxon>
    </lineage>
</organism>
<feature type="transmembrane region" description="Helical" evidence="5">
    <location>
        <begin position="7"/>
        <end position="29"/>
    </location>
</feature>
<feature type="transmembrane region" description="Helical" evidence="5">
    <location>
        <begin position="223"/>
        <end position="247"/>
    </location>
</feature>
<keyword evidence="7" id="KW-1185">Reference proteome</keyword>
<dbReference type="PANTHER" id="PTHR10361:SF28">
    <property type="entry name" value="P3 PROTEIN-RELATED"/>
    <property type="match status" value="1"/>
</dbReference>
<dbReference type="RefSeq" id="WP_141189145.1">
    <property type="nucleotide sequence ID" value="NZ_JBHUMR010000008.1"/>
</dbReference>
<dbReference type="EMBL" id="JBHUMR010000008">
    <property type="protein sequence ID" value="MFD2617027.1"/>
    <property type="molecule type" value="Genomic_DNA"/>
</dbReference>
<evidence type="ECO:0000256" key="2">
    <source>
        <dbReference type="ARBA" id="ARBA00022692"/>
    </source>
</evidence>
<proteinExistence type="predicted"/>
<feature type="transmembrane region" description="Helical" evidence="5">
    <location>
        <begin position="196"/>
        <end position="217"/>
    </location>
</feature>
<accession>A0ABW5PQD7</accession>
<evidence type="ECO:0000313" key="7">
    <source>
        <dbReference type="Proteomes" id="UP001597458"/>
    </source>
</evidence>
<keyword evidence="4 5" id="KW-0472">Membrane</keyword>
<keyword evidence="2 5" id="KW-0812">Transmembrane</keyword>
<dbReference type="InterPro" id="IPR004710">
    <property type="entry name" value="Bilac:Na_transpt"/>
</dbReference>
<feature type="transmembrane region" description="Helical" evidence="5">
    <location>
        <begin position="35"/>
        <end position="57"/>
    </location>
</feature>
<dbReference type="InterPro" id="IPR002657">
    <property type="entry name" value="BilAc:Na_symport/Acr3"/>
</dbReference>
<evidence type="ECO:0000256" key="4">
    <source>
        <dbReference type="ARBA" id="ARBA00023136"/>
    </source>
</evidence>
<dbReference type="Proteomes" id="UP001597458">
    <property type="component" value="Unassembled WGS sequence"/>
</dbReference>
<gene>
    <name evidence="6" type="ORF">ACFSTF_06830</name>
</gene>
<feature type="transmembrane region" description="Helical" evidence="5">
    <location>
        <begin position="98"/>
        <end position="120"/>
    </location>
</feature>
<dbReference type="PANTHER" id="PTHR10361">
    <property type="entry name" value="SODIUM-BILE ACID COTRANSPORTER"/>
    <property type="match status" value="1"/>
</dbReference>
<feature type="transmembrane region" description="Helical" evidence="5">
    <location>
        <begin position="69"/>
        <end position="92"/>
    </location>
</feature>
<evidence type="ECO:0000256" key="1">
    <source>
        <dbReference type="ARBA" id="ARBA00004141"/>
    </source>
</evidence>
<sequence length="322" mass="34539">MQVLDRISRFIGSTFAYWVLLFAIVAFLVPAGFTWLAAYITPLLGIVMFGMGLTLSLKDFKEVFTRPKDVLIGVLFHFIIMPGIAFLLTLVFHVRPEVAVGVILVGCCPSGTSSNVMTYLAKGDTALSVAVTTVSTLLAPIVTPFLIWVLASKWVDVSFSDLFFSIVEIIFVPIILGVIVKLLLGKKIEAGIKALPIVSVIAIIAILSAVVSINQALIAKSGLIIFAMVILHNCCGLALGFFGARLLRMPEPKQKAIAIEVGLQNSALGASIATAHFSPLAAVPSAIFSIWHNISGALVANWFSKHTKESVHESIDDTKSST</sequence>
<evidence type="ECO:0000313" key="6">
    <source>
        <dbReference type="EMBL" id="MFD2617027.1"/>
    </source>
</evidence>
<dbReference type="InterPro" id="IPR038770">
    <property type="entry name" value="Na+/solute_symporter_sf"/>
</dbReference>
<reference evidence="7" key="1">
    <citation type="journal article" date="2019" name="Int. J. Syst. Evol. Microbiol.">
        <title>The Global Catalogue of Microorganisms (GCM) 10K type strain sequencing project: providing services to taxonomists for standard genome sequencing and annotation.</title>
        <authorList>
            <consortium name="The Broad Institute Genomics Platform"/>
            <consortium name="The Broad Institute Genome Sequencing Center for Infectious Disease"/>
            <person name="Wu L."/>
            <person name="Ma J."/>
        </authorList>
    </citation>
    <scope>NUCLEOTIDE SEQUENCE [LARGE SCALE GENOMIC DNA]</scope>
    <source>
        <strain evidence="7">TISTR 2241</strain>
    </source>
</reference>
<comment type="subcellular location">
    <subcellularLocation>
        <location evidence="1">Membrane</location>
        <topology evidence="1">Multi-pass membrane protein</topology>
    </subcellularLocation>
</comment>
<name>A0ABW5PQD7_9BACI</name>
<comment type="caution">
    <text evidence="6">The sequence shown here is derived from an EMBL/GenBank/DDBJ whole genome shotgun (WGS) entry which is preliminary data.</text>
</comment>
<evidence type="ECO:0000256" key="3">
    <source>
        <dbReference type="ARBA" id="ARBA00022989"/>
    </source>
</evidence>
<keyword evidence="3 5" id="KW-1133">Transmembrane helix</keyword>
<dbReference type="Gene3D" id="1.20.1530.20">
    <property type="match status" value="1"/>
</dbReference>
<feature type="transmembrane region" description="Helical" evidence="5">
    <location>
        <begin position="162"/>
        <end position="184"/>
    </location>
</feature>
<feature type="transmembrane region" description="Helical" evidence="5">
    <location>
        <begin position="127"/>
        <end position="150"/>
    </location>
</feature>
<protein>
    <submittedName>
        <fullName evidence="6">Bile acid:sodium symporter family protein</fullName>
    </submittedName>
</protein>